<dbReference type="InterPro" id="IPR036025">
    <property type="entry name" value="RtcB-like_sf"/>
</dbReference>
<proteinExistence type="predicted"/>
<evidence type="ECO:0000256" key="5">
    <source>
        <dbReference type="ARBA" id="ARBA00022741"/>
    </source>
</evidence>
<keyword evidence="5" id="KW-0547">Nucleotide-binding</keyword>
<keyword evidence="4" id="KW-0479">Metal-binding</keyword>
<comment type="cofactor">
    <cofactor evidence="1">
        <name>Mn(2+)</name>
        <dbReference type="ChEBI" id="CHEBI:29035"/>
    </cofactor>
</comment>
<evidence type="ECO:0000256" key="7">
    <source>
        <dbReference type="ARBA" id="ARBA00023211"/>
    </source>
</evidence>
<dbReference type="GO" id="GO:0006281">
    <property type="term" value="P:DNA repair"/>
    <property type="evidence" value="ECO:0007669"/>
    <property type="project" value="TreeGrafter"/>
</dbReference>
<evidence type="ECO:0000313" key="9">
    <source>
        <dbReference type="EMBL" id="KKK51786.1"/>
    </source>
</evidence>
<dbReference type="InterPro" id="IPR001233">
    <property type="entry name" value="RtcB"/>
</dbReference>
<evidence type="ECO:0000256" key="8">
    <source>
        <dbReference type="ARBA" id="ARBA00047746"/>
    </source>
</evidence>
<protein>
    <recommendedName>
        <fullName evidence="2">3'-phosphate/5'-hydroxy nucleic acid ligase</fullName>
        <ecNumber evidence="2">6.5.1.8</ecNumber>
    </recommendedName>
</protein>
<feature type="non-terminal residue" evidence="9">
    <location>
        <position position="1"/>
    </location>
</feature>
<dbReference type="AlphaFoldDB" id="A0A0F8YUW4"/>
<dbReference type="InterPro" id="IPR052915">
    <property type="entry name" value="RtcB-like"/>
</dbReference>
<dbReference type="GO" id="GO:0030145">
    <property type="term" value="F:manganese ion binding"/>
    <property type="evidence" value="ECO:0007669"/>
    <property type="project" value="TreeGrafter"/>
</dbReference>
<dbReference type="GO" id="GO:0170057">
    <property type="term" value="F:RNA ligase (GTP) activity"/>
    <property type="evidence" value="ECO:0007669"/>
    <property type="project" value="UniProtKB-EC"/>
</dbReference>
<dbReference type="PANTHER" id="PTHR43749">
    <property type="entry name" value="RNA-SPLICING LIGASE RTCB"/>
    <property type="match status" value="1"/>
</dbReference>
<dbReference type="Pfam" id="PF01139">
    <property type="entry name" value="RtcB"/>
    <property type="match status" value="1"/>
</dbReference>
<evidence type="ECO:0000256" key="2">
    <source>
        <dbReference type="ARBA" id="ARBA00012726"/>
    </source>
</evidence>
<dbReference type="GO" id="GO:0005525">
    <property type="term" value="F:GTP binding"/>
    <property type="evidence" value="ECO:0007669"/>
    <property type="project" value="UniProtKB-KW"/>
</dbReference>
<keyword evidence="3" id="KW-0436">Ligase</keyword>
<dbReference type="EMBL" id="LAZR01067340">
    <property type="protein sequence ID" value="KKK51786.1"/>
    <property type="molecule type" value="Genomic_DNA"/>
</dbReference>
<evidence type="ECO:0000256" key="3">
    <source>
        <dbReference type="ARBA" id="ARBA00022598"/>
    </source>
</evidence>
<evidence type="ECO:0000256" key="4">
    <source>
        <dbReference type="ARBA" id="ARBA00022723"/>
    </source>
</evidence>
<comment type="caution">
    <text evidence="9">The sequence shown here is derived from an EMBL/GenBank/DDBJ whole genome shotgun (WGS) entry which is preliminary data.</text>
</comment>
<evidence type="ECO:0000256" key="1">
    <source>
        <dbReference type="ARBA" id="ARBA00001936"/>
    </source>
</evidence>
<organism evidence="9">
    <name type="scientific">marine sediment metagenome</name>
    <dbReference type="NCBI Taxonomy" id="412755"/>
    <lineage>
        <taxon>unclassified sequences</taxon>
        <taxon>metagenomes</taxon>
        <taxon>ecological metagenomes</taxon>
    </lineage>
</organism>
<dbReference type="EC" id="6.5.1.8" evidence="2"/>
<dbReference type="PANTHER" id="PTHR43749:SF2">
    <property type="entry name" value="RNA-SPLICING LIGASE RTCB"/>
    <property type="match status" value="1"/>
</dbReference>
<dbReference type="Gene3D" id="3.90.1860.10">
    <property type="entry name" value="tRNA-splicing ligase RtcB"/>
    <property type="match status" value="1"/>
</dbReference>
<accession>A0A0F8YUW4</accession>
<dbReference type="GO" id="GO:0003909">
    <property type="term" value="F:DNA ligase activity"/>
    <property type="evidence" value="ECO:0007669"/>
    <property type="project" value="TreeGrafter"/>
</dbReference>
<gene>
    <name evidence="9" type="ORF">LCGC14_3111490</name>
</gene>
<dbReference type="GO" id="GO:0006396">
    <property type="term" value="P:RNA processing"/>
    <property type="evidence" value="ECO:0007669"/>
    <property type="project" value="InterPro"/>
</dbReference>
<dbReference type="SUPFAM" id="SSF103365">
    <property type="entry name" value="Hypothetical protein PH1602"/>
    <property type="match status" value="1"/>
</dbReference>
<dbReference type="GO" id="GO:0042245">
    <property type="term" value="P:RNA repair"/>
    <property type="evidence" value="ECO:0007669"/>
    <property type="project" value="TreeGrafter"/>
</dbReference>
<sequence length="159" mass="17668">MIAVQTNLNASDLPDNLVDMRSAIEAAVPHGRTNNGKRGDRGAWHDLPKVVAEGWGGVLNDEYEQIVEKNPKAKAFNNINHLGTLGTGNHFIEVCLDEGDRVWFMLHSGSRGCGNRIGMYFIEKAKKEMEQAIQLEKDHPILLPTKKVVTLNESKIIIP</sequence>
<comment type="catalytic activity">
    <reaction evidence="8">
        <text>a 3'-end 3'-phospho-ribonucleotide-RNA + a 5'-end dephospho-ribonucleoside-RNA + GTP = a ribonucleotidyl-ribonucleotide-RNA + GMP + diphosphate</text>
        <dbReference type="Rhea" id="RHEA:68076"/>
        <dbReference type="Rhea" id="RHEA-COMP:10463"/>
        <dbReference type="Rhea" id="RHEA-COMP:13936"/>
        <dbReference type="Rhea" id="RHEA-COMP:17355"/>
        <dbReference type="ChEBI" id="CHEBI:33019"/>
        <dbReference type="ChEBI" id="CHEBI:37565"/>
        <dbReference type="ChEBI" id="CHEBI:58115"/>
        <dbReference type="ChEBI" id="CHEBI:83062"/>
        <dbReference type="ChEBI" id="CHEBI:138284"/>
        <dbReference type="ChEBI" id="CHEBI:173118"/>
        <dbReference type="EC" id="6.5.1.8"/>
    </reaction>
</comment>
<evidence type="ECO:0000256" key="6">
    <source>
        <dbReference type="ARBA" id="ARBA00023134"/>
    </source>
</evidence>
<keyword evidence="7" id="KW-0464">Manganese</keyword>
<reference evidence="9" key="1">
    <citation type="journal article" date="2015" name="Nature">
        <title>Complex archaea that bridge the gap between prokaryotes and eukaryotes.</title>
        <authorList>
            <person name="Spang A."/>
            <person name="Saw J.H."/>
            <person name="Jorgensen S.L."/>
            <person name="Zaremba-Niedzwiedzka K."/>
            <person name="Martijn J."/>
            <person name="Lind A.E."/>
            <person name="van Eijk R."/>
            <person name="Schleper C."/>
            <person name="Guy L."/>
            <person name="Ettema T.J."/>
        </authorList>
    </citation>
    <scope>NUCLEOTIDE SEQUENCE</scope>
</reference>
<name>A0A0F8YUW4_9ZZZZ</name>
<keyword evidence="6" id="KW-0342">GTP-binding</keyword>